<evidence type="ECO:0000256" key="3">
    <source>
        <dbReference type="ARBA" id="ARBA00022692"/>
    </source>
</evidence>
<evidence type="ECO:0000256" key="4">
    <source>
        <dbReference type="ARBA" id="ARBA00022989"/>
    </source>
</evidence>
<reference evidence="8 9" key="1">
    <citation type="submission" date="2021-11" db="EMBL/GenBank/DDBJ databases">
        <title>Draft genome sequence of Paenibacillus profundus YoMME, a new Gram-positive bacteria with exoelectrogenic properties.</title>
        <authorList>
            <person name="Hubenova Y."/>
            <person name="Hubenova E."/>
            <person name="Manasiev Y."/>
            <person name="Peykov S."/>
            <person name="Mitov M."/>
        </authorList>
    </citation>
    <scope>NUCLEOTIDE SEQUENCE [LARGE SCALE GENOMIC DNA]</scope>
    <source>
        <strain evidence="8 9">YoMME</strain>
    </source>
</reference>
<evidence type="ECO:0000256" key="1">
    <source>
        <dbReference type="ARBA" id="ARBA00004651"/>
    </source>
</evidence>
<keyword evidence="3 6" id="KW-0812">Transmembrane</keyword>
<evidence type="ECO:0000259" key="7">
    <source>
        <dbReference type="Pfam" id="PF13396"/>
    </source>
</evidence>
<feature type="domain" description="Cardiolipin synthase N-terminal" evidence="7">
    <location>
        <begin position="22"/>
        <end position="64"/>
    </location>
</feature>
<comment type="caution">
    <text evidence="8">The sequence shown here is derived from an EMBL/GenBank/DDBJ whole genome shotgun (WGS) entry which is preliminary data.</text>
</comment>
<dbReference type="GeneID" id="77003836"/>
<dbReference type="RefSeq" id="WP_019423674.1">
    <property type="nucleotide sequence ID" value="NZ_JAJNBZ010000020.1"/>
</dbReference>
<accession>A0ABS8YIV3</accession>
<proteinExistence type="predicted"/>
<organism evidence="8 9">
    <name type="scientific">Paenibacillus profundus</name>
    <dbReference type="NCBI Taxonomy" id="1173085"/>
    <lineage>
        <taxon>Bacteria</taxon>
        <taxon>Bacillati</taxon>
        <taxon>Bacillota</taxon>
        <taxon>Bacilli</taxon>
        <taxon>Bacillales</taxon>
        <taxon>Paenibacillaceae</taxon>
        <taxon>Paenibacillus</taxon>
    </lineage>
</organism>
<name>A0ABS8YIV3_9BACL</name>
<keyword evidence="2" id="KW-1003">Cell membrane</keyword>
<evidence type="ECO:0000256" key="5">
    <source>
        <dbReference type="ARBA" id="ARBA00023136"/>
    </source>
</evidence>
<evidence type="ECO:0000313" key="8">
    <source>
        <dbReference type="EMBL" id="MCE5171706.1"/>
    </source>
</evidence>
<feature type="transmembrane region" description="Helical" evidence="6">
    <location>
        <begin position="42"/>
        <end position="62"/>
    </location>
</feature>
<protein>
    <submittedName>
        <fullName evidence="8">PLD nuclease N-terminal domain-containing protein</fullName>
    </submittedName>
</protein>
<evidence type="ECO:0000256" key="6">
    <source>
        <dbReference type="SAM" id="Phobius"/>
    </source>
</evidence>
<comment type="subcellular location">
    <subcellularLocation>
        <location evidence="1">Cell membrane</location>
        <topology evidence="1">Multi-pass membrane protein</topology>
    </subcellularLocation>
</comment>
<feature type="transmembrane region" description="Helical" evidence="6">
    <location>
        <begin position="12"/>
        <end position="30"/>
    </location>
</feature>
<sequence length="68" mass="7932">MEMAWADIPWNIIMPLIVVQLILMVVALVSLNKTEWTNGPKWLWLIIIIVLNIPGCIAYFLIGRKERR</sequence>
<dbReference type="InterPro" id="IPR027379">
    <property type="entry name" value="CLS_N"/>
</dbReference>
<keyword evidence="5 6" id="KW-0472">Membrane</keyword>
<gene>
    <name evidence="8" type="ORF">LQV63_20730</name>
</gene>
<evidence type="ECO:0000256" key="2">
    <source>
        <dbReference type="ARBA" id="ARBA00022475"/>
    </source>
</evidence>
<dbReference type="EMBL" id="JAJNBZ010000020">
    <property type="protein sequence ID" value="MCE5171706.1"/>
    <property type="molecule type" value="Genomic_DNA"/>
</dbReference>
<keyword evidence="4 6" id="KW-1133">Transmembrane helix</keyword>
<dbReference type="Pfam" id="PF13396">
    <property type="entry name" value="PLDc_N"/>
    <property type="match status" value="1"/>
</dbReference>
<keyword evidence="9" id="KW-1185">Reference proteome</keyword>
<dbReference type="Proteomes" id="UP001199916">
    <property type="component" value="Unassembled WGS sequence"/>
</dbReference>
<evidence type="ECO:0000313" key="9">
    <source>
        <dbReference type="Proteomes" id="UP001199916"/>
    </source>
</evidence>